<name>A0A1B9NH86_9MICO</name>
<keyword evidence="3 6" id="KW-0812">Transmembrane</keyword>
<comment type="caution">
    <text evidence="8">The sequence shown here is derived from an EMBL/GenBank/DDBJ whole genome shotgun (WGS) entry which is preliminary data.</text>
</comment>
<dbReference type="GO" id="GO:0022857">
    <property type="term" value="F:transmembrane transporter activity"/>
    <property type="evidence" value="ECO:0007669"/>
    <property type="project" value="InterPro"/>
</dbReference>
<dbReference type="InterPro" id="IPR036259">
    <property type="entry name" value="MFS_trans_sf"/>
</dbReference>
<dbReference type="PROSITE" id="PS50850">
    <property type="entry name" value="MFS"/>
    <property type="match status" value="1"/>
</dbReference>
<feature type="transmembrane region" description="Helical" evidence="6">
    <location>
        <begin position="265"/>
        <end position="289"/>
    </location>
</feature>
<evidence type="ECO:0000256" key="5">
    <source>
        <dbReference type="ARBA" id="ARBA00023136"/>
    </source>
</evidence>
<feature type="transmembrane region" description="Helical" evidence="6">
    <location>
        <begin position="327"/>
        <end position="346"/>
    </location>
</feature>
<evidence type="ECO:0000256" key="1">
    <source>
        <dbReference type="ARBA" id="ARBA00004651"/>
    </source>
</evidence>
<keyword evidence="2" id="KW-1003">Cell membrane</keyword>
<evidence type="ECO:0000259" key="7">
    <source>
        <dbReference type="PROSITE" id="PS50850"/>
    </source>
</evidence>
<evidence type="ECO:0000256" key="6">
    <source>
        <dbReference type="SAM" id="Phobius"/>
    </source>
</evidence>
<dbReference type="InterPro" id="IPR020846">
    <property type="entry name" value="MFS_dom"/>
</dbReference>
<dbReference type="RefSeq" id="WP_067028762.1">
    <property type="nucleotide sequence ID" value="NZ_JRNY01000017.1"/>
</dbReference>
<evidence type="ECO:0000313" key="8">
    <source>
        <dbReference type="EMBL" id="OCG75955.1"/>
    </source>
</evidence>
<evidence type="ECO:0000313" key="9">
    <source>
        <dbReference type="Proteomes" id="UP000093355"/>
    </source>
</evidence>
<feature type="transmembrane region" description="Helical" evidence="6">
    <location>
        <begin position="231"/>
        <end position="253"/>
    </location>
</feature>
<keyword evidence="5 6" id="KW-0472">Membrane</keyword>
<organism evidence="8 9">
    <name type="scientific">Microbacterium sediminis</name>
    <dbReference type="NCBI Taxonomy" id="904291"/>
    <lineage>
        <taxon>Bacteria</taxon>
        <taxon>Bacillati</taxon>
        <taxon>Actinomycetota</taxon>
        <taxon>Actinomycetes</taxon>
        <taxon>Micrococcales</taxon>
        <taxon>Microbacteriaceae</taxon>
        <taxon>Microbacterium</taxon>
    </lineage>
</organism>
<evidence type="ECO:0000256" key="4">
    <source>
        <dbReference type="ARBA" id="ARBA00022989"/>
    </source>
</evidence>
<dbReference type="GO" id="GO:0005886">
    <property type="term" value="C:plasma membrane"/>
    <property type="evidence" value="ECO:0007669"/>
    <property type="project" value="UniProtKB-SubCell"/>
</dbReference>
<feature type="transmembrane region" description="Helical" evidence="6">
    <location>
        <begin position="55"/>
        <end position="76"/>
    </location>
</feature>
<feature type="transmembrane region" description="Helical" evidence="6">
    <location>
        <begin position="88"/>
        <end position="111"/>
    </location>
</feature>
<feature type="transmembrane region" description="Helical" evidence="6">
    <location>
        <begin position="384"/>
        <end position="404"/>
    </location>
</feature>
<accession>A0A1B9NH86</accession>
<gene>
    <name evidence="8" type="ORF">A7J15_13020</name>
</gene>
<dbReference type="PANTHER" id="PTHR23513:SF6">
    <property type="entry name" value="MAJOR FACILITATOR SUPERFAMILY ASSOCIATED DOMAIN-CONTAINING PROTEIN"/>
    <property type="match status" value="1"/>
</dbReference>
<feature type="transmembrane region" description="Helical" evidence="6">
    <location>
        <begin position="296"/>
        <end position="321"/>
    </location>
</feature>
<dbReference type="Gene3D" id="1.20.1250.20">
    <property type="entry name" value="MFS general substrate transporter like domains"/>
    <property type="match status" value="2"/>
</dbReference>
<sequence>MTTDVHAPAPASPAPRLLRNRAYLLLMTGLTARSLGMGIAGFAIPLVALAITGDVLSAGIISAVGGAGYLLATLPAGVVADRVDRRTLILIAAGVAGALWLTAAGALWMGALHPVHLAIVSFGSQVATAFVGPADDGGLRSVVPAEQMPAARATVEGRESVAALISGPVGGLLYAVSHALPLLGSAIGNLVAAIGAVLIRRPLNGDLGEARRTHPVAALVEGLRYVGSQPLFVVMIALAIVLNTASNGSTVAVTLDLADRGTDPFLIGLLSTMIGASLLIGSFLAPLIVQRVRTGVIVPACMAVMSLAFLAMAIFPTYGAILACYSVAYLLAPALNASIFSYAAVITPEPMQGRFSSVAALSGAASFPLAPLVGSGLLSGVGLATTLLVLALVLVGVAIALALFRPLTRIGTPDTWAAGAA</sequence>
<dbReference type="CDD" id="cd06173">
    <property type="entry name" value="MFS_MefA_like"/>
    <property type="match status" value="1"/>
</dbReference>
<feature type="transmembrane region" description="Helical" evidence="6">
    <location>
        <begin position="22"/>
        <end position="49"/>
    </location>
</feature>
<evidence type="ECO:0000256" key="3">
    <source>
        <dbReference type="ARBA" id="ARBA00022692"/>
    </source>
</evidence>
<dbReference type="AlphaFoldDB" id="A0A1B9NH86"/>
<dbReference type="Pfam" id="PF07690">
    <property type="entry name" value="MFS_1"/>
    <property type="match status" value="1"/>
</dbReference>
<dbReference type="EMBL" id="LXMD01000009">
    <property type="protein sequence ID" value="OCG75955.1"/>
    <property type="molecule type" value="Genomic_DNA"/>
</dbReference>
<keyword evidence="4 6" id="KW-1133">Transmembrane helix</keyword>
<feature type="domain" description="Major facilitator superfamily (MFS) profile" evidence="7">
    <location>
        <begin position="22"/>
        <end position="409"/>
    </location>
</feature>
<dbReference type="OrthoDB" id="145388at2"/>
<proteinExistence type="predicted"/>
<dbReference type="InterPro" id="IPR011701">
    <property type="entry name" value="MFS"/>
</dbReference>
<keyword evidence="9" id="KW-1185">Reference proteome</keyword>
<dbReference type="PANTHER" id="PTHR23513">
    <property type="entry name" value="INTEGRAL MEMBRANE EFFLUX PROTEIN-RELATED"/>
    <property type="match status" value="1"/>
</dbReference>
<evidence type="ECO:0000256" key="2">
    <source>
        <dbReference type="ARBA" id="ARBA00022475"/>
    </source>
</evidence>
<comment type="subcellular location">
    <subcellularLocation>
        <location evidence="1">Cell membrane</location>
        <topology evidence="1">Multi-pass membrane protein</topology>
    </subcellularLocation>
</comment>
<feature type="transmembrane region" description="Helical" evidence="6">
    <location>
        <begin position="358"/>
        <end position="378"/>
    </location>
</feature>
<dbReference type="SUPFAM" id="SSF103473">
    <property type="entry name" value="MFS general substrate transporter"/>
    <property type="match status" value="1"/>
</dbReference>
<protein>
    <recommendedName>
        <fullName evidence="7">Major facilitator superfamily (MFS) profile domain-containing protein</fullName>
    </recommendedName>
</protein>
<dbReference type="STRING" id="904291.A7J15_13020"/>
<feature type="transmembrane region" description="Helical" evidence="6">
    <location>
        <begin position="179"/>
        <end position="199"/>
    </location>
</feature>
<dbReference type="Proteomes" id="UP000093355">
    <property type="component" value="Unassembled WGS sequence"/>
</dbReference>
<reference evidence="8 9" key="1">
    <citation type="submission" date="2016-05" db="EMBL/GenBank/DDBJ databases">
        <authorList>
            <person name="Lavstsen T."/>
            <person name="Jespersen J.S."/>
        </authorList>
    </citation>
    <scope>NUCLEOTIDE SEQUENCE [LARGE SCALE GENOMIC DNA]</scope>
    <source>
        <strain evidence="8 9">YLB-01</strain>
    </source>
</reference>